<reference evidence="6 7" key="2">
    <citation type="submission" date="2018-08" db="EMBL/GenBank/DDBJ databases">
        <title>A genome reference for cultivated species of the human gut microbiota.</title>
        <authorList>
            <person name="Zou Y."/>
            <person name="Xue W."/>
            <person name="Luo G."/>
        </authorList>
    </citation>
    <scope>NUCLEOTIDE SEQUENCE [LARGE SCALE GENOMIC DNA]</scope>
    <source>
        <strain evidence="4 8">AF37-6AC</strain>
        <strain evidence="3 6">AM28-23</strain>
        <strain evidence="2 7">AM29-25AC</strain>
    </source>
</reference>
<accession>A0A367FX33</accession>
<evidence type="ECO:0000313" key="7">
    <source>
        <dbReference type="Proteomes" id="UP000284644"/>
    </source>
</evidence>
<dbReference type="Proteomes" id="UP000284644">
    <property type="component" value="Unassembled WGS sequence"/>
</dbReference>
<protein>
    <submittedName>
        <fullName evidence="1">Uncharacterized protein</fullName>
    </submittedName>
</protein>
<dbReference type="EMBL" id="QSJW01000012">
    <property type="protein sequence ID" value="RHE10218.1"/>
    <property type="molecule type" value="Genomic_DNA"/>
</dbReference>
<dbReference type="InterPro" id="IPR046082">
    <property type="entry name" value="DUF6100"/>
</dbReference>
<evidence type="ECO:0000313" key="6">
    <source>
        <dbReference type="Proteomes" id="UP000283745"/>
    </source>
</evidence>
<evidence type="ECO:0000313" key="5">
    <source>
        <dbReference type="Proteomes" id="UP000253208"/>
    </source>
</evidence>
<evidence type="ECO:0000313" key="4">
    <source>
        <dbReference type="EMBL" id="RHL44879.1"/>
    </source>
</evidence>
<organism evidence="1 5">
    <name type="scientific">Blautia obeum</name>
    <dbReference type="NCBI Taxonomy" id="40520"/>
    <lineage>
        <taxon>Bacteria</taxon>
        <taxon>Bacillati</taxon>
        <taxon>Bacillota</taxon>
        <taxon>Clostridia</taxon>
        <taxon>Lachnospirales</taxon>
        <taxon>Lachnospiraceae</taxon>
        <taxon>Blautia</taxon>
    </lineage>
</organism>
<evidence type="ECO:0000313" key="3">
    <source>
        <dbReference type="EMBL" id="RHE40500.1"/>
    </source>
</evidence>
<dbReference type="Proteomes" id="UP000283745">
    <property type="component" value="Unassembled WGS sequence"/>
</dbReference>
<evidence type="ECO:0000313" key="8">
    <source>
        <dbReference type="Proteomes" id="UP000285897"/>
    </source>
</evidence>
<dbReference type="EMBL" id="QSKF01000004">
    <property type="protein sequence ID" value="RHE40500.1"/>
    <property type="molecule type" value="Genomic_DNA"/>
</dbReference>
<proteinExistence type="predicted"/>
<dbReference type="EMBL" id="PSQG01000017">
    <property type="protein sequence ID" value="RCH43022.1"/>
    <property type="molecule type" value="Genomic_DNA"/>
</dbReference>
<dbReference type="Proteomes" id="UP000285897">
    <property type="component" value="Unassembled WGS sequence"/>
</dbReference>
<dbReference type="Pfam" id="PF19595">
    <property type="entry name" value="DUF6100"/>
    <property type="match status" value="1"/>
</dbReference>
<reference evidence="1 5" key="1">
    <citation type="submission" date="2018-02" db="EMBL/GenBank/DDBJ databases">
        <title>Complete genome sequencing of Faecalibacterium prausnitzii strains isolated from the human gut.</title>
        <authorList>
            <person name="Fitzgerald B.C."/>
            <person name="Shkoporov A.N."/>
            <person name="Ross P.R."/>
            <person name="Hill C."/>
        </authorList>
    </citation>
    <scope>NUCLEOTIDE SEQUENCE [LARGE SCALE GENOMIC DNA]</scope>
    <source>
        <strain evidence="1 5">APC942/31-1</strain>
    </source>
</reference>
<evidence type="ECO:0000313" key="2">
    <source>
        <dbReference type="EMBL" id="RHE10218.1"/>
    </source>
</evidence>
<name>A0A367FX33_9FIRM</name>
<gene>
    <name evidence="1" type="ORF">C4886_12410</name>
    <name evidence="4" type="ORF">DW021_13630</name>
    <name evidence="3" type="ORF">DW740_06320</name>
    <name evidence="2" type="ORF">DW767_16345</name>
</gene>
<sequence>MQRNEVCMNTKTVFDRLQSIDDEVQKLHNTIFALKTTDIQAYADKYEELSISAALRSERIACQLRNLVYTTTDTGKKDYLKQAAAVQGIKISFSNSVLSITMPGLLPKRKLRTNTAFLHEPLNLALQTYVTEHSIPLYKRCVVCFSQIYDQSLSLQRIRDYDNLEFKQILDTIASYVLVDDTGLFCDSYHTTELGNYDHTVIFVMEPEIFPGWLKDRKESIKTISEIS</sequence>
<dbReference type="AlphaFoldDB" id="A0A367FX33"/>
<dbReference type="EMBL" id="QROS01000011">
    <property type="protein sequence ID" value="RHL44879.1"/>
    <property type="molecule type" value="Genomic_DNA"/>
</dbReference>
<dbReference type="Proteomes" id="UP000253208">
    <property type="component" value="Unassembled WGS sequence"/>
</dbReference>
<comment type="caution">
    <text evidence="1">The sequence shown here is derived from an EMBL/GenBank/DDBJ whole genome shotgun (WGS) entry which is preliminary data.</text>
</comment>
<evidence type="ECO:0000313" key="1">
    <source>
        <dbReference type="EMBL" id="RCH43022.1"/>
    </source>
</evidence>